<evidence type="ECO:0000256" key="2">
    <source>
        <dbReference type="ARBA" id="ARBA00022801"/>
    </source>
</evidence>
<keyword evidence="3" id="KW-0460">Magnesium</keyword>
<proteinExistence type="predicted"/>
<gene>
    <name evidence="4" type="ORF">H8K36_12735</name>
</gene>
<evidence type="ECO:0000256" key="1">
    <source>
        <dbReference type="ARBA" id="ARBA00022723"/>
    </source>
</evidence>
<dbReference type="GO" id="GO:0046872">
    <property type="term" value="F:metal ion binding"/>
    <property type="evidence" value="ECO:0007669"/>
    <property type="project" value="UniProtKB-KW"/>
</dbReference>
<sequence length="226" mass="25174">MPNLALFDLDHTLIPIDSDYEWGQFLVRIGAVDADEFSRRNAEFFAQYQAGTLDPVEYLEFALGTLAAFNPQQLAQWHQLFMREVIEPALLPAAYDLLKRHQADNDLIAIITATNRFVTTPIAAALGVPHLLAAEPEIDASGQLTGKLIGVPSSGAGKITHLQHWLEKQGKHLDQFEKTYFYSDSQNDIPLLSLVSHPIATNPNALLQAHADQHGWQTLHLFKSND</sequence>
<dbReference type="PANTHER" id="PTHR43344:SF13">
    <property type="entry name" value="PHOSPHATASE RV3661-RELATED"/>
    <property type="match status" value="1"/>
</dbReference>
<evidence type="ECO:0000256" key="3">
    <source>
        <dbReference type="ARBA" id="ARBA00022842"/>
    </source>
</evidence>
<accession>A0A923HXX3</accession>
<dbReference type="NCBIfam" id="TIGR01490">
    <property type="entry name" value="HAD-SF-IB-hyp1"/>
    <property type="match status" value="1"/>
</dbReference>
<dbReference type="SUPFAM" id="SSF56784">
    <property type="entry name" value="HAD-like"/>
    <property type="match status" value="1"/>
</dbReference>
<reference evidence="4" key="1">
    <citation type="submission" date="2020-08" db="EMBL/GenBank/DDBJ databases">
        <title>Novel species isolated from subtropical streams in China.</title>
        <authorList>
            <person name="Lu H."/>
        </authorList>
    </citation>
    <scope>NUCLEOTIDE SEQUENCE</scope>
    <source>
        <strain evidence="4">LX22W</strain>
    </source>
</reference>
<dbReference type="CDD" id="cd02612">
    <property type="entry name" value="HAD_PGPPase"/>
    <property type="match status" value="1"/>
</dbReference>
<dbReference type="InterPro" id="IPR006385">
    <property type="entry name" value="HAD_hydro_SerB1"/>
</dbReference>
<keyword evidence="2 4" id="KW-0378">Hydrolase</keyword>
<keyword evidence="5" id="KW-1185">Reference proteome</keyword>
<protein>
    <submittedName>
        <fullName evidence="4">HAD family hydrolase</fullName>
    </submittedName>
</protein>
<dbReference type="Proteomes" id="UP000627446">
    <property type="component" value="Unassembled WGS sequence"/>
</dbReference>
<dbReference type="PANTHER" id="PTHR43344">
    <property type="entry name" value="PHOSPHOSERINE PHOSPHATASE"/>
    <property type="match status" value="1"/>
</dbReference>
<dbReference type="Pfam" id="PF12710">
    <property type="entry name" value="HAD"/>
    <property type="match status" value="1"/>
</dbReference>
<comment type="caution">
    <text evidence="4">The sequence shown here is derived from an EMBL/GenBank/DDBJ whole genome shotgun (WGS) entry which is preliminary data.</text>
</comment>
<dbReference type="Gene3D" id="1.20.1440.100">
    <property type="entry name" value="SG protein - dephosphorylation function"/>
    <property type="match status" value="1"/>
</dbReference>
<dbReference type="AlphaFoldDB" id="A0A923HXX3"/>
<dbReference type="RefSeq" id="WP_186916855.1">
    <property type="nucleotide sequence ID" value="NZ_JACOFZ010000004.1"/>
</dbReference>
<evidence type="ECO:0000313" key="5">
    <source>
        <dbReference type="Proteomes" id="UP000627446"/>
    </source>
</evidence>
<evidence type="ECO:0000313" key="4">
    <source>
        <dbReference type="EMBL" id="MBC3882251.1"/>
    </source>
</evidence>
<keyword evidence="1" id="KW-0479">Metal-binding</keyword>
<dbReference type="InterPro" id="IPR050582">
    <property type="entry name" value="HAD-like_SerB"/>
</dbReference>
<dbReference type="GO" id="GO:0016787">
    <property type="term" value="F:hydrolase activity"/>
    <property type="evidence" value="ECO:0007669"/>
    <property type="project" value="UniProtKB-KW"/>
</dbReference>
<dbReference type="InterPro" id="IPR023214">
    <property type="entry name" value="HAD_sf"/>
</dbReference>
<dbReference type="EMBL" id="JACOFZ010000004">
    <property type="protein sequence ID" value="MBC3882251.1"/>
    <property type="molecule type" value="Genomic_DNA"/>
</dbReference>
<dbReference type="NCBIfam" id="TIGR01488">
    <property type="entry name" value="HAD-SF-IB"/>
    <property type="match status" value="1"/>
</dbReference>
<dbReference type="InterPro" id="IPR036412">
    <property type="entry name" value="HAD-like_sf"/>
</dbReference>
<name>A0A923HXX3_9BURK</name>
<dbReference type="Gene3D" id="3.40.50.1000">
    <property type="entry name" value="HAD superfamily/HAD-like"/>
    <property type="match status" value="1"/>
</dbReference>
<organism evidence="4 5">
    <name type="scientific">Undibacterium nitidum</name>
    <dbReference type="NCBI Taxonomy" id="2762298"/>
    <lineage>
        <taxon>Bacteria</taxon>
        <taxon>Pseudomonadati</taxon>
        <taxon>Pseudomonadota</taxon>
        <taxon>Betaproteobacteria</taxon>
        <taxon>Burkholderiales</taxon>
        <taxon>Oxalobacteraceae</taxon>
        <taxon>Undibacterium</taxon>
    </lineage>
</organism>